<comment type="caution">
    <text evidence="1">The sequence shown here is derived from an EMBL/GenBank/DDBJ whole genome shotgun (WGS) entry which is preliminary data.</text>
</comment>
<accession>A0ACC2BIS8</accession>
<dbReference type="EMBL" id="CM055106">
    <property type="protein sequence ID" value="KAJ7529628.1"/>
    <property type="molecule type" value="Genomic_DNA"/>
</dbReference>
<proteinExistence type="predicted"/>
<evidence type="ECO:0000313" key="1">
    <source>
        <dbReference type="EMBL" id="KAJ7529628.1"/>
    </source>
</evidence>
<name>A0ACC2BIS8_DIPCM</name>
<sequence>MALKSKVSSLSGDSSSSSTLYPSASLVTSSAASSPLSSLFPVSMQPAGFSTTLFTAVVPQKHQKVDEHDCVHGWLETMKASSPPRKEHLNDNNLDEASFSATKALYYNWMEEHPSALDKLEDIAKEAEKKQVAVFLDYDGTLSPIVEDPDQAYMSDEMRSTIRKVATYFPTAIITGRRRDKVYDFVQLAELYYAGSHGMDIMGPAEGCNGVKANGFKDKNNMGNDIVFFQPASEFLAIMDKVYKELIIKVKDVEGAKVEHNKFCVTVHFRCVKEENWSTLAEIVQTVLQKYPDLSLIQGRKVLEFRPAIEWHKGKALEFLLKSLGLENTSDVLPLYIGDDRTDEDAFNILRDRGIGYSILVSTVAKATSASYSLRDPSEVMIFLQGLVNWRALQDGNLPNGCAHIFGH</sequence>
<keyword evidence="2" id="KW-1185">Reference proteome</keyword>
<evidence type="ECO:0000313" key="2">
    <source>
        <dbReference type="Proteomes" id="UP001162992"/>
    </source>
</evidence>
<dbReference type="Proteomes" id="UP001162992">
    <property type="component" value="Chromosome 15"/>
</dbReference>
<reference evidence="2" key="1">
    <citation type="journal article" date="2024" name="Proc. Natl. Acad. Sci. U.S.A.">
        <title>Extraordinary preservation of gene collinearity over three hundred million years revealed in homosporous lycophytes.</title>
        <authorList>
            <person name="Li C."/>
            <person name="Wickell D."/>
            <person name="Kuo L.Y."/>
            <person name="Chen X."/>
            <person name="Nie B."/>
            <person name="Liao X."/>
            <person name="Peng D."/>
            <person name="Ji J."/>
            <person name="Jenkins J."/>
            <person name="Williams M."/>
            <person name="Shu S."/>
            <person name="Plott C."/>
            <person name="Barry K."/>
            <person name="Rajasekar S."/>
            <person name="Grimwood J."/>
            <person name="Han X."/>
            <person name="Sun S."/>
            <person name="Hou Z."/>
            <person name="He W."/>
            <person name="Dai G."/>
            <person name="Sun C."/>
            <person name="Schmutz J."/>
            <person name="Leebens-Mack J.H."/>
            <person name="Li F.W."/>
            <person name="Wang L."/>
        </authorList>
    </citation>
    <scope>NUCLEOTIDE SEQUENCE [LARGE SCALE GENOMIC DNA]</scope>
    <source>
        <strain evidence="2">cv. PW_Plant_1</strain>
    </source>
</reference>
<protein>
    <submittedName>
        <fullName evidence="1">Uncharacterized protein</fullName>
    </submittedName>
</protein>
<organism evidence="1 2">
    <name type="scientific">Diphasiastrum complanatum</name>
    <name type="common">Issler's clubmoss</name>
    <name type="synonym">Lycopodium complanatum</name>
    <dbReference type="NCBI Taxonomy" id="34168"/>
    <lineage>
        <taxon>Eukaryota</taxon>
        <taxon>Viridiplantae</taxon>
        <taxon>Streptophyta</taxon>
        <taxon>Embryophyta</taxon>
        <taxon>Tracheophyta</taxon>
        <taxon>Lycopodiopsida</taxon>
        <taxon>Lycopodiales</taxon>
        <taxon>Lycopodiaceae</taxon>
        <taxon>Lycopodioideae</taxon>
        <taxon>Diphasiastrum</taxon>
    </lineage>
</organism>
<gene>
    <name evidence="1" type="ORF">O6H91_15G059100</name>
</gene>